<dbReference type="AlphaFoldDB" id="A0AAX3TCJ2"/>
<dbReference type="RefSeq" id="WP_242696973.1">
    <property type="nucleotide sequence ID" value="NZ_CP121270.1"/>
</dbReference>
<accession>A0AAX3TCJ2</accession>
<sequence>MGGVRGAGRERPLERTDGLGETCRPDVLDVGRGARRRAAEMHDRDRREGVVEAGAIGHRHAAADHQDQL</sequence>
<evidence type="ECO:0000313" key="3">
    <source>
        <dbReference type="Proteomes" id="UP001213504"/>
    </source>
</evidence>
<feature type="compositionally biased region" description="Basic and acidic residues" evidence="1">
    <location>
        <begin position="37"/>
        <end position="50"/>
    </location>
</feature>
<gene>
    <name evidence="2" type="ORF">P9A14_11285</name>
</gene>
<dbReference type="Proteomes" id="UP001213504">
    <property type="component" value="Chromosome"/>
</dbReference>
<organism evidence="2 3">
    <name type="scientific">Gordonia hongkongensis</name>
    <dbReference type="NCBI Taxonomy" id="1701090"/>
    <lineage>
        <taxon>Bacteria</taxon>
        <taxon>Bacillati</taxon>
        <taxon>Actinomycetota</taxon>
        <taxon>Actinomycetes</taxon>
        <taxon>Mycobacteriales</taxon>
        <taxon>Gordoniaceae</taxon>
        <taxon>Gordonia</taxon>
    </lineage>
</organism>
<evidence type="ECO:0000313" key="2">
    <source>
        <dbReference type="EMBL" id="WFP27013.1"/>
    </source>
</evidence>
<evidence type="ECO:0000256" key="1">
    <source>
        <dbReference type="SAM" id="MobiDB-lite"/>
    </source>
</evidence>
<feature type="compositionally biased region" description="Basic and acidic residues" evidence="1">
    <location>
        <begin position="7"/>
        <end position="29"/>
    </location>
</feature>
<dbReference type="EMBL" id="CP121270">
    <property type="protein sequence ID" value="WFP27013.1"/>
    <property type="molecule type" value="Genomic_DNA"/>
</dbReference>
<reference evidence="2" key="1">
    <citation type="submission" date="2023-04" db="EMBL/GenBank/DDBJ databases">
        <title>Complete genome sequence of a phthalic acid esters degrading bacterial strain.</title>
        <authorList>
            <person name="Weng L."/>
            <person name="Jia Y."/>
            <person name="Ren L."/>
        </authorList>
    </citation>
    <scope>NUCLEOTIDE SEQUENCE</scope>
    <source>
        <strain evidence="2">RL-LY01</strain>
    </source>
</reference>
<feature type="region of interest" description="Disordered" evidence="1">
    <location>
        <begin position="1"/>
        <end position="69"/>
    </location>
</feature>
<proteinExistence type="predicted"/>
<protein>
    <submittedName>
        <fullName evidence="2">Uncharacterized protein</fullName>
    </submittedName>
</protein>
<name>A0AAX3TCJ2_9ACTN</name>